<dbReference type="Proteomes" id="UP000294902">
    <property type="component" value="Unassembled WGS sequence"/>
</dbReference>
<dbReference type="PANTHER" id="PTHR42792">
    <property type="entry name" value="FLAGELLIN"/>
    <property type="match status" value="1"/>
</dbReference>
<dbReference type="GO" id="GO:0005198">
    <property type="term" value="F:structural molecule activity"/>
    <property type="evidence" value="ECO:0007669"/>
    <property type="project" value="InterPro"/>
</dbReference>
<keyword evidence="4" id="KW-0175">Coiled coil</keyword>
<dbReference type="PANTHER" id="PTHR42792:SF1">
    <property type="entry name" value="FLAGELLAR HOOK-ASSOCIATED PROTEIN 3"/>
    <property type="match status" value="1"/>
</dbReference>
<reference evidence="7 8" key="1">
    <citation type="submission" date="2019-03" db="EMBL/GenBank/DDBJ databases">
        <title>Genomic Encyclopedia of Type Strains, Phase IV (KMG-IV): sequencing the most valuable type-strain genomes for metagenomic binning, comparative biology and taxonomic classification.</title>
        <authorList>
            <person name="Goeker M."/>
        </authorList>
    </citation>
    <scope>NUCLEOTIDE SEQUENCE [LARGE SCALE GENOMIC DNA]</scope>
    <source>
        <strain evidence="7 8">DSM 24629</strain>
    </source>
</reference>
<keyword evidence="3" id="KW-0975">Bacterial flagellum</keyword>
<evidence type="ECO:0000313" key="8">
    <source>
        <dbReference type="Proteomes" id="UP000294902"/>
    </source>
</evidence>
<comment type="subcellular location">
    <subcellularLocation>
        <location evidence="1">Bacterial flagellum</location>
    </subcellularLocation>
</comment>
<evidence type="ECO:0000313" key="7">
    <source>
        <dbReference type="EMBL" id="TCT14016.1"/>
    </source>
</evidence>
<dbReference type="OrthoDB" id="9758307at2"/>
<keyword evidence="7" id="KW-0969">Cilium</keyword>
<keyword evidence="8" id="KW-1185">Reference proteome</keyword>
<accession>A0A4R3MKA8</accession>
<keyword evidence="7" id="KW-0966">Cell projection</keyword>
<protein>
    <submittedName>
        <fullName evidence="7">Flagellar hook-associated protein 3 FlgL</fullName>
    </submittedName>
</protein>
<feature type="domain" description="Flagellin N-terminal" evidence="5">
    <location>
        <begin position="4"/>
        <end position="140"/>
    </location>
</feature>
<proteinExistence type="inferred from homology"/>
<comment type="similarity">
    <text evidence="2">Belongs to the bacterial flagellin family.</text>
</comment>
<dbReference type="NCBIfam" id="TIGR02550">
    <property type="entry name" value="flagell_flgL"/>
    <property type="match status" value="1"/>
</dbReference>
<dbReference type="InterPro" id="IPR046358">
    <property type="entry name" value="Flagellin_C"/>
</dbReference>
<dbReference type="GO" id="GO:0009424">
    <property type="term" value="C:bacterial-type flagellum hook"/>
    <property type="evidence" value="ECO:0007669"/>
    <property type="project" value="InterPro"/>
</dbReference>
<dbReference type="SUPFAM" id="SSF64518">
    <property type="entry name" value="Phase 1 flagellin"/>
    <property type="match status" value="1"/>
</dbReference>
<dbReference type="InterPro" id="IPR001029">
    <property type="entry name" value="Flagellin_N"/>
</dbReference>
<gene>
    <name evidence="7" type="ORF">EDC18_10785</name>
</gene>
<evidence type="ECO:0000256" key="1">
    <source>
        <dbReference type="ARBA" id="ARBA00004365"/>
    </source>
</evidence>
<dbReference type="EMBL" id="SMAL01000007">
    <property type="protein sequence ID" value="TCT14016.1"/>
    <property type="molecule type" value="Genomic_DNA"/>
</dbReference>
<dbReference type="Pfam" id="PF00669">
    <property type="entry name" value="Flagellin_N"/>
    <property type="match status" value="1"/>
</dbReference>
<dbReference type="InterPro" id="IPR013384">
    <property type="entry name" value="Flagell_FlgL"/>
</dbReference>
<evidence type="ECO:0000259" key="6">
    <source>
        <dbReference type="Pfam" id="PF00700"/>
    </source>
</evidence>
<dbReference type="AlphaFoldDB" id="A0A4R3MKA8"/>
<feature type="domain" description="Flagellin C-terminal" evidence="6">
    <location>
        <begin position="359"/>
        <end position="441"/>
    </location>
</feature>
<name>A0A4R3MKA8_9FIRM</name>
<organism evidence="7 8">
    <name type="scientific">Natranaerovirga pectinivora</name>
    <dbReference type="NCBI Taxonomy" id="682400"/>
    <lineage>
        <taxon>Bacteria</taxon>
        <taxon>Bacillati</taxon>
        <taxon>Bacillota</taxon>
        <taxon>Clostridia</taxon>
        <taxon>Lachnospirales</taxon>
        <taxon>Natranaerovirgaceae</taxon>
        <taxon>Natranaerovirga</taxon>
    </lineage>
</organism>
<keyword evidence="7" id="KW-0282">Flagellum</keyword>
<comment type="caution">
    <text evidence="7">The sequence shown here is derived from an EMBL/GenBank/DDBJ whole genome shotgun (WGS) entry which is preliminary data.</text>
</comment>
<dbReference type="InterPro" id="IPR001492">
    <property type="entry name" value="Flagellin"/>
</dbReference>
<evidence type="ECO:0000259" key="5">
    <source>
        <dbReference type="Pfam" id="PF00669"/>
    </source>
</evidence>
<evidence type="ECO:0000256" key="3">
    <source>
        <dbReference type="ARBA" id="ARBA00023143"/>
    </source>
</evidence>
<evidence type="ECO:0000256" key="2">
    <source>
        <dbReference type="ARBA" id="ARBA00005709"/>
    </source>
</evidence>
<dbReference type="RefSeq" id="WP_132252913.1">
    <property type="nucleotide sequence ID" value="NZ_SMAL01000007.1"/>
</dbReference>
<dbReference type="Gene3D" id="1.20.1330.10">
    <property type="entry name" value="f41 fragment of flagellin, N-terminal domain"/>
    <property type="match status" value="2"/>
</dbReference>
<dbReference type="Pfam" id="PF00700">
    <property type="entry name" value="Flagellin_C"/>
    <property type="match status" value="1"/>
</dbReference>
<dbReference type="GO" id="GO:0071973">
    <property type="term" value="P:bacterial-type flagellum-dependent cell motility"/>
    <property type="evidence" value="ECO:0007669"/>
    <property type="project" value="InterPro"/>
</dbReference>
<feature type="coiled-coil region" evidence="4">
    <location>
        <begin position="372"/>
        <end position="399"/>
    </location>
</feature>
<sequence>MRITNSMVRNNTLLNLNRNRLALSQLEQQMATGKKIQKPSEDPIIAVRAIKLRSNVREVAQYRSNINDALSWMGVTEQAAVNINDILKRVRDLCVQGSNDTLGVGEREKVVQELEQLKFQIQQEGNVNYAGRFVFTGFKTDKPLIFNRDNNETYEITQRLNSKDIEKKAYVKEGTPPAMAETFRIRLAYAGLGEAATPITEIPTKTPPALNVINLTSEEANAYEPNPGEVIFLKDTGELIFNEVDIDNINDTFTFTYDKTGFKKNDLNPEHYFNVKHKVDPSDDTTWVTYNENNEKINYQISYNQDINVNTLGKDLITHTMIRDIEELISAVINIPEEDSVKKTLLEDQLGQKFGNMLSRVDKHLKTVVGEVAELGSRMNRLELTNNRLENDLLNFTDLMSQNEDVDIAEVVVSMQSRELVYTASLMASSKILQPSLLDFLR</sequence>
<evidence type="ECO:0000256" key="4">
    <source>
        <dbReference type="SAM" id="Coils"/>
    </source>
</evidence>